<dbReference type="Pfam" id="PF02949">
    <property type="entry name" value="7tm_6"/>
    <property type="match status" value="1"/>
</dbReference>
<evidence type="ECO:0000256" key="4">
    <source>
        <dbReference type="ARBA" id="ARBA00022692"/>
    </source>
</evidence>
<keyword evidence="9" id="KW-0807">Transducer</keyword>
<evidence type="ECO:0000313" key="12">
    <source>
        <dbReference type="RefSeq" id="XP_026674961.1"/>
    </source>
</evidence>
<evidence type="ECO:0000256" key="7">
    <source>
        <dbReference type="ARBA" id="ARBA00023136"/>
    </source>
</evidence>
<evidence type="ECO:0000256" key="5">
    <source>
        <dbReference type="ARBA" id="ARBA00022725"/>
    </source>
</evidence>
<protein>
    <submittedName>
        <fullName evidence="12">Odorant receptor Or2-like</fullName>
    </submittedName>
</protein>
<evidence type="ECO:0000256" key="10">
    <source>
        <dbReference type="SAM" id="Phobius"/>
    </source>
</evidence>
<keyword evidence="2" id="KW-1003">Cell membrane</keyword>
<reference evidence="12" key="1">
    <citation type="submission" date="2025-08" db="UniProtKB">
        <authorList>
            <consortium name="RefSeq"/>
        </authorList>
    </citation>
    <scope>IDENTIFICATION</scope>
    <source>
        <tissue evidence="12">Whole body</tissue>
    </source>
</reference>
<evidence type="ECO:0000256" key="3">
    <source>
        <dbReference type="ARBA" id="ARBA00022606"/>
    </source>
</evidence>
<keyword evidence="11" id="KW-1185">Reference proteome</keyword>
<evidence type="ECO:0000256" key="9">
    <source>
        <dbReference type="ARBA" id="ARBA00023224"/>
    </source>
</evidence>
<dbReference type="PANTHER" id="PTHR21137:SF3">
    <property type="entry name" value="ODORANT RECEPTOR 30A-RELATED"/>
    <property type="match status" value="1"/>
</dbReference>
<keyword evidence="7 10" id="KW-0472">Membrane</keyword>
<name>A0AAJ7SCK5_9HYME</name>
<sequence>MIVLFKIGVLYAHRTEFYNLVRFTEENFWHSNYNLEEKLIIDDCKKLCAIFIITLSFSAQGTCCGYMVTPILANVGKNQSERVLPFNMWVDFPTGLSPYFEVIFSVQILCVYHIGVCYICFDSFLCIVNLHVAGQFRILQYRLMKLNEEIRHGTNTLSSTLNNKLKNCIQYHQTLTEYCDELENIFTLMVLGQVLFLAIVLCLVGCQLFLIDTPASRNVSLVLNLIGVLCQLYMFTYSCDGLIQESINVRNAVFIGTPWAYLPIDKAGKDVRRKVMMMIMRTNRYSCLTASGFFPVSLETYTGVLSTALSYFTLLRESSRDLVNP</sequence>
<keyword evidence="5" id="KW-0552">Olfaction</keyword>
<evidence type="ECO:0000256" key="2">
    <source>
        <dbReference type="ARBA" id="ARBA00022475"/>
    </source>
</evidence>
<keyword evidence="6 10" id="KW-1133">Transmembrane helix</keyword>
<dbReference type="GeneID" id="108631828"/>
<feature type="transmembrane region" description="Helical" evidence="10">
    <location>
        <begin position="185"/>
        <end position="211"/>
    </location>
</feature>
<evidence type="ECO:0000256" key="6">
    <source>
        <dbReference type="ARBA" id="ARBA00022989"/>
    </source>
</evidence>
<evidence type="ECO:0000256" key="1">
    <source>
        <dbReference type="ARBA" id="ARBA00004651"/>
    </source>
</evidence>
<dbReference type="InterPro" id="IPR004117">
    <property type="entry name" value="7tm6_olfct_rcpt"/>
</dbReference>
<keyword evidence="4 10" id="KW-0812">Transmembrane</keyword>
<gene>
    <name evidence="12" type="primary">LOC108631828</name>
</gene>
<dbReference type="KEGG" id="ccal:108631828"/>
<accession>A0AAJ7SCK5</accession>
<dbReference type="RefSeq" id="XP_026674961.1">
    <property type="nucleotide sequence ID" value="XM_026819160.1"/>
</dbReference>
<keyword evidence="8" id="KW-0675">Receptor</keyword>
<organism evidence="11 12">
    <name type="scientific">Ceratina calcarata</name>
    <dbReference type="NCBI Taxonomy" id="156304"/>
    <lineage>
        <taxon>Eukaryota</taxon>
        <taxon>Metazoa</taxon>
        <taxon>Ecdysozoa</taxon>
        <taxon>Arthropoda</taxon>
        <taxon>Hexapoda</taxon>
        <taxon>Insecta</taxon>
        <taxon>Pterygota</taxon>
        <taxon>Neoptera</taxon>
        <taxon>Endopterygota</taxon>
        <taxon>Hymenoptera</taxon>
        <taxon>Apocrita</taxon>
        <taxon>Aculeata</taxon>
        <taxon>Apoidea</taxon>
        <taxon>Anthophila</taxon>
        <taxon>Apidae</taxon>
        <taxon>Ceratina</taxon>
        <taxon>Zadontomerus</taxon>
    </lineage>
</organism>
<feature type="transmembrane region" description="Helical" evidence="10">
    <location>
        <begin position="285"/>
        <end position="312"/>
    </location>
</feature>
<feature type="transmembrane region" description="Helical" evidence="10">
    <location>
        <begin position="247"/>
        <end position="264"/>
    </location>
</feature>
<dbReference type="GO" id="GO:0005549">
    <property type="term" value="F:odorant binding"/>
    <property type="evidence" value="ECO:0007669"/>
    <property type="project" value="InterPro"/>
</dbReference>
<dbReference type="GO" id="GO:0005886">
    <property type="term" value="C:plasma membrane"/>
    <property type="evidence" value="ECO:0007669"/>
    <property type="project" value="UniProtKB-SubCell"/>
</dbReference>
<evidence type="ECO:0000313" key="11">
    <source>
        <dbReference type="Proteomes" id="UP000694925"/>
    </source>
</evidence>
<dbReference type="GO" id="GO:0004984">
    <property type="term" value="F:olfactory receptor activity"/>
    <property type="evidence" value="ECO:0007669"/>
    <property type="project" value="InterPro"/>
</dbReference>
<proteinExistence type="predicted"/>
<evidence type="ECO:0000256" key="8">
    <source>
        <dbReference type="ARBA" id="ARBA00023170"/>
    </source>
</evidence>
<dbReference type="GO" id="GO:0007165">
    <property type="term" value="P:signal transduction"/>
    <property type="evidence" value="ECO:0007669"/>
    <property type="project" value="UniProtKB-KW"/>
</dbReference>
<dbReference type="AlphaFoldDB" id="A0AAJ7SCK5"/>
<dbReference type="PANTHER" id="PTHR21137">
    <property type="entry name" value="ODORANT RECEPTOR"/>
    <property type="match status" value="1"/>
</dbReference>
<feature type="transmembrane region" description="Helical" evidence="10">
    <location>
        <begin position="218"/>
        <end position="235"/>
    </location>
</feature>
<dbReference type="Proteomes" id="UP000694925">
    <property type="component" value="Unplaced"/>
</dbReference>
<comment type="subcellular location">
    <subcellularLocation>
        <location evidence="1">Cell membrane</location>
        <topology evidence="1">Multi-pass membrane protein</topology>
    </subcellularLocation>
</comment>
<keyword evidence="3" id="KW-0716">Sensory transduction</keyword>